<evidence type="ECO:0000313" key="4">
    <source>
        <dbReference type="Proteomes" id="UP001595698"/>
    </source>
</evidence>
<protein>
    <recommendedName>
        <fullName evidence="5">Lipoprotein</fullName>
    </recommendedName>
</protein>
<name>A0ABV8F697_9ACTN</name>
<organism evidence="3 4">
    <name type="scientific">Streptosporangium jomthongense</name>
    <dbReference type="NCBI Taxonomy" id="1193683"/>
    <lineage>
        <taxon>Bacteria</taxon>
        <taxon>Bacillati</taxon>
        <taxon>Actinomycetota</taxon>
        <taxon>Actinomycetes</taxon>
        <taxon>Streptosporangiales</taxon>
        <taxon>Streptosporangiaceae</taxon>
        <taxon>Streptosporangium</taxon>
    </lineage>
</organism>
<gene>
    <name evidence="3" type="ORF">ACFOYY_28355</name>
</gene>
<keyword evidence="2" id="KW-0732">Signal</keyword>
<evidence type="ECO:0000256" key="1">
    <source>
        <dbReference type="SAM" id="MobiDB-lite"/>
    </source>
</evidence>
<evidence type="ECO:0000256" key="2">
    <source>
        <dbReference type="SAM" id="SignalP"/>
    </source>
</evidence>
<evidence type="ECO:0008006" key="5">
    <source>
        <dbReference type="Google" id="ProtNLM"/>
    </source>
</evidence>
<feature type="region of interest" description="Disordered" evidence="1">
    <location>
        <begin position="40"/>
        <end position="64"/>
    </location>
</feature>
<dbReference type="Proteomes" id="UP001595698">
    <property type="component" value="Unassembled WGS sequence"/>
</dbReference>
<evidence type="ECO:0000313" key="3">
    <source>
        <dbReference type="EMBL" id="MFC3984076.1"/>
    </source>
</evidence>
<feature type="chain" id="PRO_5046202232" description="Lipoprotein" evidence="2">
    <location>
        <begin position="18"/>
        <end position="226"/>
    </location>
</feature>
<proteinExistence type="predicted"/>
<accession>A0ABV8F697</accession>
<dbReference type="RefSeq" id="WP_386193591.1">
    <property type="nucleotide sequence ID" value="NZ_JBHSBC010000032.1"/>
</dbReference>
<comment type="caution">
    <text evidence="3">The sequence shown here is derived from an EMBL/GenBank/DDBJ whole genome shotgun (WGS) entry which is preliminary data.</text>
</comment>
<dbReference type="EMBL" id="JBHSBC010000032">
    <property type="protein sequence ID" value="MFC3984076.1"/>
    <property type="molecule type" value="Genomic_DNA"/>
</dbReference>
<keyword evidence="4" id="KW-1185">Reference proteome</keyword>
<reference evidence="4" key="1">
    <citation type="journal article" date="2019" name="Int. J. Syst. Evol. Microbiol.">
        <title>The Global Catalogue of Microorganisms (GCM) 10K type strain sequencing project: providing services to taxonomists for standard genome sequencing and annotation.</title>
        <authorList>
            <consortium name="The Broad Institute Genomics Platform"/>
            <consortium name="The Broad Institute Genome Sequencing Center for Infectious Disease"/>
            <person name="Wu L."/>
            <person name="Ma J."/>
        </authorList>
    </citation>
    <scope>NUCLEOTIDE SEQUENCE [LARGE SCALE GENOMIC DNA]</scope>
    <source>
        <strain evidence="4">TBRC 7912</strain>
    </source>
</reference>
<feature type="signal peptide" evidence="2">
    <location>
        <begin position="1"/>
        <end position="17"/>
    </location>
</feature>
<sequence>MADALGAVRMRAGRALAAGVAVAGVLLAGCTAEPDRFVPQGDAGGASATPDLSRAPVATPTARTETVEVAPGVRLVVEWPAAPDRDTAGMVAAFRDHLAGSFRAVVTGGRDVGYLDAVTGDAVGELSTWVGEFLDQHRSVRGTARVYALTVGPVDGRGAQMEACMDESGMRLLDTATGRPLARQPAWTREPFLQAAGMRLGDDGVWRVALLRHTELPSERVKGCLR</sequence>